<dbReference type="RefSeq" id="WP_222606912.1">
    <property type="nucleotide sequence ID" value="NZ_CP081958.1"/>
</dbReference>
<dbReference type="AlphaFoldDB" id="A0A8T8WB84"/>
<name>A0A8T8WB84_9EURY</name>
<dbReference type="Pfam" id="PF05869">
    <property type="entry name" value="Dam"/>
    <property type="match status" value="1"/>
</dbReference>
<sequence>MSNTSLDLDLFTSSETDEWSTPPEFVRPLAEAVGGFDLDAAAGAERSPIADEAFTEDDDGLAQPWHGDVWLNPPYSAMDEWTPKVVSELQRPAVDSICYLVKGDSSTDWWQDAVEHAEAVAMLDSRLAFGDGDDSAPFASHVFVFGDAPGTVLDVLSRRATVFRAGHIHRETEQEQLVGGDGR</sequence>
<dbReference type="EMBL" id="CP081958">
    <property type="protein sequence ID" value="QZP37097.1"/>
    <property type="molecule type" value="Genomic_DNA"/>
</dbReference>
<dbReference type="Proteomes" id="UP000826254">
    <property type="component" value="Chromosome"/>
</dbReference>
<dbReference type="GO" id="GO:0009007">
    <property type="term" value="F:site-specific DNA-methyltransferase (adenine-specific) activity"/>
    <property type="evidence" value="ECO:0007669"/>
    <property type="project" value="InterPro"/>
</dbReference>
<dbReference type="GO" id="GO:0003677">
    <property type="term" value="F:DNA binding"/>
    <property type="evidence" value="ECO:0007669"/>
    <property type="project" value="InterPro"/>
</dbReference>
<evidence type="ECO:0000313" key="1">
    <source>
        <dbReference type="EMBL" id="QZP37097.1"/>
    </source>
</evidence>
<dbReference type="InterPro" id="IPR008593">
    <property type="entry name" value="Dam_MeTrfase"/>
</dbReference>
<accession>A0A8T8WB84</accession>
<dbReference type="GO" id="GO:0009307">
    <property type="term" value="P:DNA restriction-modification system"/>
    <property type="evidence" value="ECO:0007669"/>
    <property type="project" value="InterPro"/>
</dbReference>
<reference evidence="1 2" key="1">
    <citation type="journal article" date="2021" name="Int. J. Syst. Evol. Microbiol.">
        <title>Halobaculum halophilum sp. nov. and Halobaculum salinum sp. nov., isolated from salt lake and saline soil.</title>
        <authorList>
            <person name="Cui H.L."/>
            <person name="Shi X.W."/>
            <person name="Yin X.M."/>
            <person name="Yang X.Y."/>
            <person name="Hou J."/>
            <person name="Zhu L."/>
        </authorList>
    </citation>
    <scope>NUCLEOTIDE SEQUENCE [LARGE SCALE GENOMIC DNA]</scope>
    <source>
        <strain evidence="1 2">NBRC 109044</strain>
    </source>
</reference>
<dbReference type="GeneID" id="67178969"/>
<protein>
    <submittedName>
        <fullName evidence="1">Phage N-6-adenine-methyltransferase</fullName>
    </submittedName>
</protein>
<dbReference type="REBASE" id="570656">
    <property type="entry name" value="M1.Hma109044ORF12465P"/>
</dbReference>
<evidence type="ECO:0000313" key="2">
    <source>
        <dbReference type="Proteomes" id="UP000826254"/>
    </source>
</evidence>
<keyword evidence="2" id="KW-1185">Reference proteome</keyword>
<dbReference type="KEGG" id="hmp:K6T50_12465"/>
<gene>
    <name evidence="1" type="ORF">K6T50_12465</name>
</gene>
<proteinExistence type="predicted"/>
<organism evidence="1 2">
    <name type="scientific">Halobaculum magnesiiphilum</name>
    <dbReference type="NCBI Taxonomy" id="1017351"/>
    <lineage>
        <taxon>Archaea</taxon>
        <taxon>Methanobacteriati</taxon>
        <taxon>Methanobacteriota</taxon>
        <taxon>Stenosarchaea group</taxon>
        <taxon>Halobacteria</taxon>
        <taxon>Halobacteriales</taxon>
        <taxon>Haloferacaceae</taxon>
        <taxon>Halobaculum</taxon>
    </lineage>
</organism>